<dbReference type="Proteomes" id="UP001489004">
    <property type="component" value="Unassembled WGS sequence"/>
</dbReference>
<accession>A0AAW1Q4F3</accession>
<comment type="caution">
    <text evidence="1">The sequence shown here is derived from an EMBL/GenBank/DDBJ whole genome shotgun (WGS) entry which is preliminary data.</text>
</comment>
<organism evidence="1 2">
    <name type="scientific">[Myrmecia] bisecta</name>
    <dbReference type="NCBI Taxonomy" id="41462"/>
    <lineage>
        <taxon>Eukaryota</taxon>
        <taxon>Viridiplantae</taxon>
        <taxon>Chlorophyta</taxon>
        <taxon>core chlorophytes</taxon>
        <taxon>Trebouxiophyceae</taxon>
        <taxon>Trebouxiales</taxon>
        <taxon>Trebouxiaceae</taxon>
        <taxon>Myrmecia</taxon>
    </lineage>
</organism>
<name>A0AAW1Q4F3_9CHLO</name>
<dbReference type="EMBL" id="JALJOR010000006">
    <property type="protein sequence ID" value="KAK9815743.1"/>
    <property type="molecule type" value="Genomic_DNA"/>
</dbReference>
<dbReference type="AlphaFoldDB" id="A0AAW1Q4F3"/>
<keyword evidence="2" id="KW-1185">Reference proteome</keyword>
<proteinExistence type="predicted"/>
<evidence type="ECO:0000313" key="2">
    <source>
        <dbReference type="Proteomes" id="UP001489004"/>
    </source>
</evidence>
<gene>
    <name evidence="1" type="ORF">WJX72_008804</name>
</gene>
<reference evidence="1 2" key="1">
    <citation type="journal article" date="2024" name="Nat. Commun.">
        <title>Phylogenomics reveals the evolutionary origins of lichenization in chlorophyte algae.</title>
        <authorList>
            <person name="Puginier C."/>
            <person name="Libourel C."/>
            <person name="Otte J."/>
            <person name="Skaloud P."/>
            <person name="Haon M."/>
            <person name="Grisel S."/>
            <person name="Petersen M."/>
            <person name="Berrin J.G."/>
            <person name="Delaux P.M."/>
            <person name="Dal Grande F."/>
            <person name="Keller J."/>
        </authorList>
    </citation>
    <scope>NUCLEOTIDE SEQUENCE [LARGE SCALE GENOMIC DNA]</scope>
    <source>
        <strain evidence="1 2">SAG 2043</strain>
    </source>
</reference>
<sequence>MPASRKHRQALSAWLEASQQLDEQQQARLKSNAPSARQKRGYVEFAQVVKIRKALRKGSRERLMLAFYSMIPPLRWLFATKDGEPYTAKNFSRWCCDTLRKLFGRPLTLTLLRHSYLNSMDWNRLTISDQEELAAAMCHSTEMQHTYRWMKRKRPVGL</sequence>
<protein>
    <submittedName>
        <fullName evidence="1">Uncharacterized protein</fullName>
    </submittedName>
</protein>
<evidence type="ECO:0000313" key="1">
    <source>
        <dbReference type="EMBL" id="KAK9815743.1"/>
    </source>
</evidence>